<evidence type="ECO:0000313" key="1">
    <source>
        <dbReference type="EMBL" id="THU79693.1"/>
    </source>
</evidence>
<organism evidence="1 2">
    <name type="scientific">Dendrothele bispora (strain CBS 962.96)</name>
    <dbReference type="NCBI Taxonomy" id="1314807"/>
    <lineage>
        <taxon>Eukaryota</taxon>
        <taxon>Fungi</taxon>
        <taxon>Dikarya</taxon>
        <taxon>Basidiomycota</taxon>
        <taxon>Agaricomycotina</taxon>
        <taxon>Agaricomycetes</taxon>
        <taxon>Agaricomycetidae</taxon>
        <taxon>Agaricales</taxon>
        <taxon>Agaricales incertae sedis</taxon>
        <taxon>Dendrothele</taxon>
    </lineage>
</organism>
<protein>
    <submittedName>
        <fullName evidence="1">Uncharacterized protein</fullName>
    </submittedName>
</protein>
<proteinExistence type="predicted"/>
<dbReference type="EMBL" id="ML179989">
    <property type="protein sequence ID" value="THU79693.1"/>
    <property type="molecule type" value="Genomic_DNA"/>
</dbReference>
<evidence type="ECO:0000313" key="2">
    <source>
        <dbReference type="Proteomes" id="UP000297245"/>
    </source>
</evidence>
<accession>A0A4S8KV82</accession>
<keyword evidence="2" id="KW-1185">Reference proteome</keyword>
<dbReference type="Proteomes" id="UP000297245">
    <property type="component" value="Unassembled WGS sequence"/>
</dbReference>
<sequence>MGRRLVVGAKFPMMLKKKEVTPDMSTGRTYSEAQVEKKGHQESVGYDVRSYERSQTGVCPYDQVQSMPNWFLMRHGGNDGRLQTYHSGLYHVKETFYKVLRSYSELLRCRGNHDRVYGYHMDNRLESFTRWSYELRDSTIPSPDGVCRVIHSLSVNGMFSRLNIANPITRLRRVDVETAPEVVQGGQEWRKASLKVPNMYEPWLKLEKLLPLHPKWLKGSNVLTLFKTSKKYDFGKGFCLSPVEEISGDSGSEEETITFSASVIEDWVARSGDVTEEV</sequence>
<reference evidence="1 2" key="1">
    <citation type="journal article" date="2019" name="Nat. Ecol. Evol.">
        <title>Megaphylogeny resolves global patterns of mushroom evolution.</title>
        <authorList>
            <person name="Varga T."/>
            <person name="Krizsan K."/>
            <person name="Foldi C."/>
            <person name="Dima B."/>
            <person name="Sanchez-Garcia M."/>
            <person name="Sanchez-Ramirez S."/>
            <person name="Szollosi G.J."/>
            <person name="Szarkandi J.G."/>
            <person name="Papp V."/>
            <person name="Albert L."/>
            <person name="Andreopoulos W."/>
            <person name="Angelini C."/>
            <person name="Antonin V."/>
            <person name="Barry K.W."/>
            <person name="Bougher N.L."/>
            <person name="Buchanan P."/>
            <person name="Buyck B."/>
            <person name="Bense V."/>
            <person name="Catcheside P."/>
            <person name="Chovatia M."/>
            <person name="Cooper J."/>
            <person name="Damon W."/>
            <person name="Desjardin D."/>
            <person name="Finy P."/>
            <person name="Geml J."/>
            <person name="Haridas S."/>
            <person name="Hughes K."/>
            <person name="Justo A."/>
            <person name="Karasinski D."/>
            <person name="Kautmanova I."/>
            <person name="Kiss B."/>
            <person name="Kocsube S."/>
            <person name="Kotiranta H."/>
            <person name="LaButti K.M."/>
            <person name="Lechner B.E."/>
            <person name="Liimatainen K."/>
            <person name="Lipzen A."/>
            <person name="Lukacs Z."/>
            <person name="Mihaltcheva S."/>
            <person name="Morgado L.N."/>
            <person name="Niskanen T."/>
            <person name="Noordeloos M.E."/>
            <person name="Ohm R.A."/>
            <person name="Ortiz-Santana B."/>
            <person name="Ovrebo C."/>
            <person name="Racz N."/>
            <person name="Riley R."/>
            <person name="Savchenko A."/>
            <person name="Shiryaev A."/>
            <person name="Soop K."/>
            <person name="Spirin V."/>
            <person name="Szebenyi C."/>
            <person name="Tomsovsky M."/>
            <person name="Tulloss R.E."/>
            <person name="Uehling J."/>
            <person name="Grigoriev I.V."/>
            <person name="Vagvolgyi C."/>
            <person name="Papp T."/>
            <person name="Martin F.M."/>
            <person name="Miettinen O."/>
            <person name="Hibbett D.S."/>
            <person name="Nagy L.G."/>
        </authorList>
    </citation>
    <scope>NUCLEOTIDE SEQUENCE [LARGE SCALE GENOMIC DNA]</scope>
    <source>
        <strain evidence="1 2">CBS 962.96</strain>
    </source>
</reference>
<name>A0A4S8KV82_DENBC</name>
<dbReference type="AlphaFoldDB" id="A0A4S8KV82"/>
<gene>
    <name evidence="1" type="ORF">K435DRAFT_810497</name>
</gene>